<dbReference type="InterPro" id="IPR036700">
    <property type="entry name" value="BOBF_sf"/>
</dbReference>
<sequence length="220" mass="23946">MNTITKTLIATAIAGFATAPLAAESGNAPSPYQKHDGTWISLNGTVESVKPDSFMLNYGKGSIVVEMDDWDWYSEGTALKAGDKVTVYGDVDDDIFEVTSIEANSVYVEGLNSFFFASANDEETPWRTATFVPSAETTIQGTVQSVKDRELTLDTGDGSLTINTLTMSYNPLDKDGFQQVEKGDRISVMGQMDPAFFGNREFNAKSIITISDDSQQQQNS</sequence>
<dbReference type="eggNOG" id="ENOG5032BUY">
    <property type="taxonomic scope" value="Bacteria"/>
</dbReference>
<name>A0A172WP14_STUST</name>
<reference evidence="3 4" key="1">
    <citation type="submission" date="2016-05" db="EMBL/GenBank/DDBJ databases">
        <title>Genome sequence of Pseudomonas stutzeri 273 and identification of the exopolysaccharide biosynthesis locus.</title>
        <authorList>
            <person name="Wu S."/>
            <person name="Sun C."/>
        </authorList>
    </citation>
    <scope>NUCLEOTIDE SEQUENCE [LARGE SCALE GENOMIC DNA]</scope>
    <source>
        <strain evidence="3 4">273</strain>
    </source>
</reference>
<dbReference type="Proteomes" id="UP000077787">
    <property type="component" value="Chromosome"/>
</dbReference>
<evidence type="ECO:0000256" key="2">
    <source>
        <dbReference type="SAM" id="SignalP"/>
    </source>
</evidence>
<feature type="signal peptide" evidence="2">
    <location>
        <begin position="1"/>
        <end position="22"/>
    </location>
</feature>
<dbReference type="NCBIfam" id="NF033674">
    <property type="entry name" value="stress_OB_fold"/>
    <property type="match status" value="1"/>
</dbReference>
<dbReference type="Gene3D" id="2.40.50.140">
    <property type="entry name" value="Nucleic acid-binding proteins"/>
    <property type="match status" value="1"/>
</dbReference>
<dbReference type="RefSeq" id="WP_064481139.1">
    <property type="nucleotide sequence ID" value="NZ_CP015641.1"/>
</dbReference>
<dbReference type="Gene3D" id="2.40.50.200">
    <property type="entry name" value="Bacterial OB-fold"/>
    <property type="match status" value="1"/>
</dbReference>
<dbReference type="InterPro" id="IPR012340">
    <property type="entry name" value="NA-bd_OB-fold"/>
</dbReference>
<organism evidence="3 4">
    <name type="scientific">Stutzerimonas stutzeri</name>
    <name type="common">Pseudomonas stutzeri</name>
    <dbReference type="NCBI Taxonomy" id="316"/>
    <lineage>
        <taxon>Bacteria</taxon>
        <taxon>Pseudomonadati</taxon>
        <taxon>Pseudomonadota</taxon>
        <taxon>Gammaproteobacteria</taxon>
        <taxon>Pseudomonadales</taxon>
        <taxon>Pseudomonadaceae</taxon>
        <taxon>Stutzerimonas</taxon>
    </lineage>
</organism>
<evidence type="ECO:0000256" key="1">
    <source>
        <dbReference type="ARBA" id="ARBA00022729"/>
    </source>
</evidence>
<dbReference type="OrthoDB" id="8482074at2"/>
<evidence type="ECO:0000313" key="3">
    <source>
        <dbReference type="EMBL" id="ANF25097.1"/>
    </source>
</evidence>
<protein>
    <submittedName>
        <fullName evidence="3">Uncharacterized protein</fullName>
    </submittedName>
</protein>
<evidence type="ECO:0000313" key="4">
    <source>
        <dbReference type="Proteomes" id="UP000077787"/>
    </source>
</evidence>
<feature type="chain" id="PRO_5008002774" evidence="2">
    <location>
        <begin position="23"/>
        <end position="220"/>
    </location>
</feature>
<dbReference type="EMBL" id="CP015641">
    <property type="protein sequence ID" value="ANF25097.1"/>
    <property type="molecule type" value="Genomic_DNA"/>
</dbReference>
<keyword evidence="1 2" id="KW-0732">Signal</keyword>
<accession>A0A172WP14</accession>
<dbReference type="AlphaFoldDB" id="A0A172WP14"/>
<dbReference type="Pfam" id="PF04076">
    <property type="entry name" value="BOF"/>
    <property type="match status" value="1"/>
</dbReference>
<gene>
    <name evidence="3" type="ORF">PS273GM_07990</name>
</gene>
<proteinExistence type="predicted"/>
<dbReference type="SUPFAM" id="SSF101756">
    <property type="entry name" value="Hypothetical protein YgiW"/>
    <property type="match status" value="1"/>
</dbReference>
<dbReference type="InterPro" id="IPR005220">
    <property type="entry name" value="CarO-like"/>
</dbReference>